<evidence type="ECO:0000313" key="2">
    <source>
        <dbReference type="Proteomes" id="UP000218615"/>
    </source>
</evidence>
<reference evidence="2" key="1">
    <citation type="submission" date="2017-06" db="EMBL/GenBank/DDBJ databases">
        <authorList>
            <person name="Cremers G."/>
        </authorList>
    </citation>
    <scope>NUCLEOTIDE SEQUENCE [LARGE SCALE GENOMIC DNA]</scope>
</reference>
<proteinExistence type="predicted"/>
<protein>
    <submittedName>
        <fullName evidence="1">Uncharacterized protein</fullName>
    </submittedName>
</protein>
<name>A0A284VIT6_9EURY</name>
<sequence length="37" mass="4130">MLSLASEEDALNKSYCLNYLNLKDGEKPCFEIGCDVC</sequence>
<dbReference type="Proteomes" id="UP000218615">
    <property type="component" value="Unassembled WGS sequence"/>
</dbReference>
<keyword evidence="2" id="KW-1185">Reference proteome</keyword>
<dbReference type="AlphaFoldDB" id="A0A284VIT6"/>
<dbReference type="EMBL" id="FZMP01000012">
    <property type="protein sequence ID" value="SNQ59183.1"/>
    <property type="molecule type" value="Genomic_DNA"/>
</dbReference>
<evidence type="ECO:0000313" key="1">
    <source>
        <dbReference type="EMBL" id="SNQ59183.1"/>
    </source>
</evidence>
<gene>
    <name evidence="1" type="ORF">MNV_1090016</name>
</gene>
<accession>A0A284VIT6</accession>
<organism evidence="1 2">
    <name type="scientific">Candidatus Methanoperedens nitratireducens</name>
    <dbReference type="NCBI Taxonomy" id="1392998"/>
    <lineage>
        <taxon>Archaea</taxon>
        <taxon>Methanobacteriati</taxon>
        <taxon>Methanobacteriota</taxon>
        <taxon>Stenosarchaea group</taxon>
        <taxon>Methanomicrobia</taxon>
        <taxon>Methanosarcinales</taxon>
        <taxon>ANME-2 cluster</taxon>
        <taxon>Candidatus Methanoperedentaceae</taxon>
        <taxon>Candidatus Methanoperedens</taxon>
    </lineage>
</organism>